<name>A0ABN0RAE4_MYCUL</name>
<evidence type="ECO:0000256" key="5">
    <source>
        <dbReference type="ARBA" id="ARBA00022692"/>
    </source>
</evidence>
<evidence type="ECO:0000313" key="13">
    <source>
        <dbReference type="Proteomes" id="UP000020681"/>
    </source>
</evidence>
<sequence>FRPAGLGVVFGLALFQLLLVASTALPVWKKLRTGTLRPTMRRTSPSARIVAFSRDRKGVPPAMTASILAAQIEVGEHHTATWLCMTVNTDTVLSTAIAALIVLALAFYLRSKVTSTAVPGGVQLFFEAITIQMRGQVESAIGMRIAPFVLPLAVTIFVFILISNWLSVLRCSTRRTRADHRVAQAAAADINYVLALALFVFVCYHAAGIWRRGIVGHPSSCSRAVAILAPINLVEESPSRSRCRCVFSAISLPAAFGRAHRALPALHHVGAECDLEVLRLVRRRDSGLHFALLTILYFSQAMELEEDHH</sequence>
<protein>
    <submittedName>
        <fullName evidence="12">ATP synthase A chain family protein</fullName>
    </submittedName>
</protein>
<keyword evidence="9 11" id="KW-0472">Membrane</keyword>
<evidence type="ECO:0000256" key="7">
    <source>
        <dbReference type="ARBA" id="ARBA00022989"/>
    </source>
</evidence>
<dbReference type="InterPro" id="IPR000568">
    <property type="entry name" value="ATP_synth_F0_asu"/>
</dbReference>
<dbReference type="SUPFAM" id="SSF81336">
    <property type="entry name" value="F1F0 ATP synthase subunit A"/>
    <property type="match status" value="1"/>
</dbReference>
<dbReference type="PANTHER" id="PTHR42823">
    <property type="entry name" value="ATP SYNTHASE SUBUNIT A, CHLOROPLASTIC"/>
    <property type="match status" value="1"/>
</dbReference>
<dbReference type="EMBL" id="JAOL01000039">
    <property type="protein sequence ID" value="EUA93821.1"/>
    <property type="molecule type" value="Genomic_DNA"/>
</dbReference>
<evidence type="ECO:0000256" key="6">
    <source>
        <dbReference type="ARBA" id="ARBA00022781"/>
    </source>
</evidence>
<evidence type="ECO:0000256" key="1">
    <source>
        <dbReference type="ARBA" id="ARBA00004141"/>
    </source>
</evidence>
<proteinExistence type="inferred from homology"/>
<feature type="transmembrane region" description="Helical" evidence="11">
    <location>
        <begin position="190"/>
        <end position="210"/>
    </location>
</feature>
<evidence type="ECO:0000256" key="3">
    <source>
        <dbReference type="ARBA" id="ARBA00022448"/>
    </source>
</evidence>
<evidence type="ECO:0000256" key="4">
    <source>
        <dbReference type="ARBA" id="ARBA00022547"/>
    </source>
</evidence>
<dbReference type="Gene3D" id="1.20.120.220">
    <property type="entry name" value="ATP synthase, F0 complex, subunit A"/>
    <property type="match status" value="1"/>
</dbReference>
<gene>
    <name evidence="12" type="ORF">I551_8921</name>
</gene>
<keyword evidence="8" id="KW-0406">Ion transport</keyword>
<accession>A0ABN0RAE4</accession>
<evidence type="ECO:0000313" key="12">
    <source>
        <dbReference type="EMBL" id="EUA93821.1"/>
    </source>
</evidence>
<comment type="caution">
    <text evidence="12">The sequence shown here is derived from an EMBL/GenBank/DDBJ whole genome shotgun (WGS) entry which is preliminary data.</text>
</comment>
<keyword evidence="13" id="KW-1185">Reference proteome</keyword>
<comment type="similarity">
    <text evidence="2">Belongs to the ATPase A chain family.</text>
</comment>
<dbReference type="Proteomes" id="UP000020681">
    <property type="component" value="Unassembled WGS sequence"/>
</dbReference>
<organism evidence="12 13">
    <name type="scientific">Mycobacterium ulcerans str. Harvey</name>
    <dbReference type="NCBI Taxonomy" id="1299332"/>
    <lineage>
        <taxon>Bacteria</taxon>
        <taxon>Bacillati</taxon>
        <taxon>Actinomycetota</taxon>
        <taxon>Actinomycetes</taxon>
        <taxon>Mycobacteriales</taxon>
        <taxon>Mycobacteriaceae</taxon>
        <taxon>Mycobacterium</taxon>
        <taxon>Mycobacterium ulcerans group</taxon>
    </lineage>
</organism>
<evidence type="ECO:0000256" key="2">
    <source>
        <dbReference type="ARBA" id="ARBA00006810"/>
    </source>
</evidence>
<comment type="subcellular location">
    <subcellularLocation>
        <location evidence="1">Membrane</location>
        <topology evidence="1">Multi-pass membrane protein</topology>
    </subcellularLocation>
</comment>
<evidence type="ECO:0000256" key="8">
    <source>
        <dbReference type="ARBA" id="ARBA00023065"/>
    </source>
</evidence>
<keyword evidence="6" id="KW-0375">Hydrogen ion transport</keyword>
<keyword evidence="5 11" id="KW-0812">Transmembrane</keyword>
<evidence type="ECO:0000256" key="9">
    <source>
        <dbReference type="ARBA" id="ARBA00023136"/>
    </source>
</evidence>
<dbReference type="InterPro" id="IPR045082">
    <property type="entry name" value="ATP_syn_F0_a_bact/chloroplast"/>
</dbReference>
<keyword evidence="4" id="KW-0138">CF(0)</keyword>
<evidence type="ECO:0000256" key="11">
    <source>
        <dbReference type="SAM" id="Phobius"/>
    </source>
</evidence>
<keyword evidence="10" id="KW-0066">ATP synthesis</keyword>
<feature type="transmembrane region" description="Helical" evidence="11">
    <location>
        <begin position="145"/>
        <end position="169"/>
    </location>
</feature>
<dbReference type="InterPro" id="IPR035908">
    <property type="entry name" value="F0_ATP_A_sf"/>
</dbReference>
<evidence type="ECO:0000256" key="10">
    <source>
        <dbReference type="ARBA" id="ARBA00023310"/>
    </source>
</evidence>
<dbReference type="Pfam" id="PF00119">
    <property type="entry name" value="ATP-synt_A"/>
    <property type="match status" value="1"/>
</dbReference>
<reference evidence="12 13" key="1">
    <citation type="submission" date="2014-01" db="EMBL/GenBank/DDBJ databases">
        <authorList>
            <person name="Dobos K."/>
            <person name="Lenaerts A."/>
            <person name="Ordway D."/>
            <person name="DeGroote M.A."/>
            <person name="Parker T."/>
            <person name="Sizemore C."/>
            <person name="Tallon L.J."/>
            <person name="Sadzewicz L.K."/>
            <person name="Sengamalay N."/>
            <person name="Fraser C.M."/>
            <person name="Hine E."/>
            <person name="Shefchek K.A."/>
            <person name="Das S.P."/>
            <person name="Tettelin H."/>
        </authorList>
    </citation>
    <scope>NUCLEOTIDE SEQUENCE [LARGE SCALE GENOMIC DNA]</scope>
    <source>
        <strain evidence="12 13">Harvey</strain>
    </source>
</reference>
<feature type="transmembrane region" description="Helical" evidence="11">
    <location>
        <begin position="91"/>
        <end position="109"/>
    </location>
</feature>
<keyword evidence="3" id="KW-0813">Transport</keyword>
<keyword evidence="7 11" id="KW-1133">Transmembrane helix</keyword>
<dbReference type="PANTHER" id="PTHR42823:SF3">
    <property type="entry name" value="ATP SYNTHASE SUBUNIT A, CHLOROPLASTIC"/>
    <property type="match status" value="1"/>
</dbReference>
<feature type="non-terminal residue" evidence="12">
    <location>
        <position position="1"/>
    </location>
</feature>